<proteinExistence type="predicted"/>
<evidence type="ECO:0000313" key="1">
    <source>
        <dbReference type="EMBL" id="JAH93840.1"/>
    </source>
</evidence>
<organism evidence="1">
    <name type="scientific">Anguilla anguilla</name>
    <name type="common">European freshwater eel</name>
    <name type="synonym">Muraena anguilla</name>
    <dbReference type="NCBI Taxonomy" id="7936"/>
    <lineage>
        <taxon>Eukaryota</taxon>
        <taxon>Metazoa</taxon>
        <taxon>Chordata</taxon>
        <taxon>Craniata</taxon>
        <taxon>Vertebrata</taxon>
        <taxon>Euteleostomi</taxon>
        <taxon>Actinopterygii</taxon>
        <taxon>Neopterygii</taxon>
        <taxon>Teleostei</taxon>
        <taxon>Anguilliformes</taxon>
        <taxon>Anguillidae</taxon>
        <taxon>Anguilla</taxon>
    </lineage>
</organism>
<name>A0A0E9WW70_ANGAN</name>
<dbReference type="AlphaFoldDB" id="A0A0E9WW70"/>
<accession>A0A0E9WW70</accession>
<dbReference type="EMBL" id="GBXM01014737">
    <property type="protein sequence ID" value="JAH93840.1"/>
    <property type="molecule type" value="Transcribed_RNA"/>
</dbReference>
<reference evidence="1" key="2">
    <citation type="journal article" date="2015" name="Fish Shellfish Immunol.">
        <title>Early steps in the European eel (Anguilla anguilla)-Vibrio vulnificus interaction in the gills: Role of the RtxA13 toxin.</title>
        <authorList>
            <person name="Callol A."/>
            <person name="Pajuelo D."/>
            <person name="Ebbesson L."/>
            <person name="Teles M."/>
            <person name="MacKenzie S."/>
            <person name="Amaro C."/>
        </authorList>
    </citation>
    <scope>NUCLEOTIDE SEQUENCE</scope>
</reference>
<sequence length="50" mass="5751">MLHWGKEKKVNLRNATIHTDFYYYLKCTATGRPSYAWGFGSGVTNILLIN</sequence>
<reference evidence="1" key="1">
    <citation type="submission" date="2014-11" db="EMBL/GenBank/DDBJ databases">
        <authorList>
            <person name="Amaro Gonzalez C."/>
        </authorList>
    </citation>
    <scope>NUCLEOTIDE SEQUENCE</scope>
</reference>
<protein>
    <submittedName>
        <fullName evidence="1">Uncharacterized protein</fullName>
    </submittedName>
</protein>